<feature type="domain" description="Major facilitator superfamily (MFS) profile" evidence="8">
    <location>
        <begin position="130"/>
        <end position="556"/>
    </location>
</feature>
<name>A0A8T9BIG5_9HELO</name>
<evidence type="ECO:0000256" key="6">
    <source>
        <dbReference type="SAM" id="MobiDB-lite"/>
    </source>
</evidence>
<evidence type="ECO:0000256" key="3">
    <source>
        <dbReference type="ARBA" id="ARBA00022692"/>
    </source>
</evidence>
<feature type="transmembrane region" description="Helical" evidence="7">
    <location>
        <begin position="463"/>
        <end position="485"/>
    </location>
</feature>
<keyword evidence="3 7" id="KW-0812">Transmembrane</keyword>
<dbReference type="Proteomes" id="UP000469559">
    <property type="component" value="Unassembled WGS sequence"/>
</dbReference>
<dbReference type="GO" id="GO:0022857">
    <property type="term" value="F:transmembrane transporter activity"/>
    <property type="evidence" value="ECO:0007669"/>
    <property type="project" value="InterPro"/>
</dbReference>
<feature type="transmembrane region" description="Helical" evidence="7">
    <location>
        <begin position="291"/>
        <end position="311"/>
    </location>
</feature>
<dbReference type="FunFam" id="1.20.1250.20:FF:000106">
    <property type="entry name" value="MFS transporter, putative"/>
    <property type="match status" value="1"/>
</dbReference>
<gene>
    <name evidence="9" type="primary">YIL166C_0</name>
    <name evidence="9" type="ORF">LARI1_G003134</name>
</gene>
<evidence type="ECO:0000256" key="1">
    <source>
        <dbReference type="ARBA" id="ARBA00004141"/>
    </source>
</evidence>
<evidence type="ECO:0000313" key="10">
    <source>
        <dbReference type="Proteomes" id="UP000469559"/>
    </source>
</evidence>
<evidence type="ECO:0000256" key="7">
    <source>
        <dbReference type="SAM" id="Phobius"/>
    </source>
</evidence>
<dbReference type="Pfam" id="PF07690">
    <property type="entry name" value="MFS_1"/>
    <property type="match status" value="1"/>
</dbReference>
<dbReference type="PANTHER" id="PTHR43791">
    <property type="entry name" value="PERMEASE-RELATED"/>
    <property type="match status" value="1"/>
</dbReference>
<feature type="transmembrane region" description="Helical" evidence="7">
    <location>
        <begin position="227"/>
        <end position="245"/>
    </location>
</feature>
<accession>A0A8T9BIG5</accession>
<evidence type="ECO:0000313" key="9">
    <source>
        <dbReference type="EMBL" id="TVY18193.1"/>
    </source>
</evidence>
<keyword evidence="4 7" id="KW-1133">Transmembrane helix</keyword>
<feature type="transmembrane region" description="Helical" evidence="7">
    <location>
        <begin position="434"/>
        <end position="451"/>
    </location>
</feature>
<dbReference type="OrthoDB" id="1935484at2759"/>
<dbReference type="AlphaFoldDB" id="A0A8T9BIG5"/>
<evidence type="ECO:0000256" key="2">
    <source>
        <dbReference type="ARBA" id="ARBA00022448"/>
    </source>
</evidence>
<organism evidence="9 10">
    <name type="scientific">Lachnellula arida</name>
    <dbReference type="NCBI Taxonomy" id="1316785"/>
    <lineage>
        <taxon>Eukaryota</taxon>
        <taxon>Fungi</taxon>
        <taxon>Dikarya</taxon>
        <taxon>Ascomycota</taxon>
        <taxon>Pezizomycotina</taxon>
        <taxon>Leotiomycetes</taxon>
        <taxon>Helotiales</taxon>
        <taxon>Lachnaceae</taxon>
        <taxon>Lachnellula</taxon>
    </lineage>
</organism>
<feature type="region of interest" description="Disordered" evidence="6">
    <location>
        <begin position="1"/>
        <end position="44"/>
    </location>
</feature>
<feature type="transmembrane region" description="Helical" evidence="7">
    <location>
        <begin position="530"/>
        <end position="551"/>
    </location>
</feature>
<keyword evidence="5 7" id="KW-0472">Membrane</keyword>
<dbReference type="SUPFAM" id="SSF103473">
    <property type="entry name" value="MFS general substrate transporter"/>
    <property type="match status" value="1"/>
</dbReference>
<evidence type="ECO:0000256" key="5">
    <source>
        <dbReference type="ARBA" id="ARBA00023136"/>
    </source>
</evidence>
<dbReference type="InterPro" id="IPR036259">
    <property type="entry name" value="MFS_trans_sf"/>
</dbReference>
<dbReference type="EMBL" id="QGMF01000190">
    <property type="protein sequence ID" value="TVY18193.1"/>
    <property type="molecule type" value="Genomic_DNA"/>
</dbReference>
<keyword evidence="10" id="KW-1185">Reference proteome</keyword>
<comment type="subcellular location">
    <subcellularLocation>
        <location evidence="1">Membrane</location>
        <topology evidence="1">Multi-pass membrane protein</topology>
    </subcellularLocation>
</comment>
<protein>
    <submittedName>
        <fullName evidence="9">Putative transporter</fullName>
    </submittedName>
</protein>
<comment type="caution">
    <text evidence="9">The sequence shown here is derived from an EMBL/GenBank/DDBJ whole genome shotgun (WGS) entry which is preliminary data.</text>
</comment>
<dbReference type="PANTHER" id="PTHR43791:SF65">
    <property type="entry name" value="MAJOR FACILITATOR SUPERFAMILY (MFS) PROFILE DOMAIN-CONTAINING PROTEIN-RELATED"/>
    <property type="match status" value="1"/>
</dbReference>
<feature type="transmembrane region" description="Helical" evidence="7">
    <location>
        <begin position="408"/>
        <end position="427"/>
    </location>
</feature>
<dbReference type="GO" id="GO:0016020">
    <property type="term" value="C:membrane"/>
    <property type="evidence" value="ECO:0007669"/>
    <property type="project" value="UniProtKB-SubCell"/>
</dbReference>
<evidence type="ECO:0000259" key="8">
    <source>
        <dbReference type="PROSITE" id="PS50850"/>
    </source>
</evidence>
<dbReference type="InterPro" id="IPR020846">
    <property type="entry name" value="MFS_dom"/>
</dbReference>
<reference evidence="9 10" key="1">
    <citation type="submission" date="2018-05" db="EMBL/GenBank/DDBJ databases">
        <title>Whole genome sequencing for identification of molecular markers to develop diagnostic detection tools for the regulated plant pathogen Lachnellula willkommii.</title>
        <authorList>
            <person name="Giroux E."/>
            <person name="Bilodeau G."/>
        </authorList>
    </citation>
    <scope>NUCLEOTIDE SEQUENCE [LARGE SCALE GENOMIC DNA]</scope>
    <source>
        <strain evidence="9 10">CBS 203.66</strain>
    </source>
</reference>
<dbReference type="Gene3D" id="1.20.1250.20">
    <property type="entry name" value="MFS general substrate transporter like domains"/>
    <property type="match status" value="1"/>
</dbReference>
<dbReference type="InterPro" id="IPR011701">
    <property type="entry name" value="MFS"/>
</dbReference>
<dbReference type="PROSITE" id="PS50850">
    <property type="entry name" value="MFS"/>
    <property type="match status" value="1"/>
</dbReference>
<evidence type="ECO:0000256" key="4">
    <source>
        <dbReference type="ARBA" id="ARBA00022989"/>
    </source>
</evidence>
<sequence length="590" mass="67008">MNAGPRYQRLELRDVSESQAGATFPRRTKDRDQGESGVEDLDKDGEALLPRTSKALGLLGEEKRFWFQRSKSQLYDPYAIATQPSVFDDPETAEQHRPGDEWENVHRFDPDERWTWGEEHQLVRKIDKRIMVWACIMFMAMELDRSNIAQALTDSFLEDLGMTTNDFNLGSTAFKLAFLCSELPSQLIAKRLGPDIWMPTQIVVWSIIGSAQFYLKGRTSFVLSRALLGMLQGGFVPEVILYLSYFYKHGELSLRLAFFWTASALTDVLGGFLAFGILHISGIEGQSGWRWLFLIEGFITLIVGILAYILMPSSPTSTASYFRGASGWFTPREEKIMVNRILRQDPSKSSMHNREPLTASLVWQSITDFDLWPIYILGLTFQIPTSTPSNYLTLSLKDIGFDTFKTNLLVIPTRVLSVITMLGLTYSAEIFGELTFVALIGQLWVLPFIIFMNVVDINSINKWVAWAVMTALLCSPSAHPIQVGWISRNSNTVRSRAVSAALYNMSVQTSGIIAANIYRTDDAPLYHRGNAVLLSLTAINIFLYFVTKFYYVRRNRSRDRKWAAMSEDEKHAYMMTKGGGNKRLDFRLVH</sequence>
<feature type="transmembrane region" description="Helical" evidence="7">
    <location>
        <begin position="257"/>
        <end position="279"/>
    </location>
</feature>
<keyword evidence="2" id="KW-0813">Transport</keyword>
<proteinExistence type="predicted"/>